<feature type="active site" description="Tele-phosphohistidine intermediate" evidence="1">
    <location>
        <position position="256"/>
    </location>
</feature>
<evidence type="ECO:0000313" key="7">
    <source>
        <dbReference type="Proteomes" id="UP000198282"/>
    </source>
</evidence>
<feature type="region of interest" description="Disordered" evidence="4">
    <location>
        <begin position="135"/>
        <end position="242"/>
    </location>
</feature>
<dbReference type="InterPro" id="IPR012337">
    <property type="entry name" value="RNaseH-like_sf"/>
</dbReference>
<accession>A0A239PCK8</accession>
<dbReference type="NCBIfam" id="NF005567">
    <property type="entry name" value="PRK07238.1"/>
    <property type="match status" value="1"/>
</dbReference>
<name>A0A239PCK8_9ACTN</name>
<dbReference type="CDD" id="cd09279">
    <property type="entry name" value="RNase_HI_like"/>
    <property type="match status" value="1"/>
</dbReference>
<dbReference type="GO" id="GO:0004523">
    <property type="term" value="F:RNA-DNA hybrid ribonuclease activity"/>
    <property type="evidence" value="ECO:0007669"/>
    <property type="project" value="InterPro"/>
</dbReference>
<dbReference type="OrthoDB" id="5296884at2"/>
<feature type="compositionally biased region" description="Low complexity" evidence="4">
    <location>
        <begin position="159"/>
        <end position="175"/>
    </location>
</feature>
<dbReference type="InterPro" id="IPR050275">
    <property type="entry name" value="PGM_Phosphatase"/>
</dbReference>
<proteinExistence type="predicted"/>
<dbReference type="SUPFAM" id="SSF53098">
    <property type="entry name" value="Ribonuclease H-like"/>
    <property type="match status" value="1"/>
</dbReference>
<dbReference type="AlphaFoldDB" id="A0A239PCK8"/>
<dbReference type="InterPro" id="IPR013078">
    <property type="entry name" value="His_Pase_superF_clade-1"/>
</dbReference>
<gene>
    <name evidence="6" type="ORF">SAMN05216276_11305</name>
</gene>
<dbReference type="Proteomes" id="UP000198282">
    <property type="component" value="Unassembled WGS sequence"/>
</dbReference>
<reference evidence="6 7" key="1">
    <citation type="submission" date="2017-06" db="EMBL/GenBank/DDBJ databases">
        <authorList>
            <person name="Kim H.J."/>
            <person name="Triplett B.A."/>
        </authorList>
    </citation>
    <scope>NUCLEOTIDE SEQUENCE [LARGE SCALE GENOMIC DNA]</scope>
    <source>
        <strain evidence="6 7">CGMCC 4.2132</strain>
    </source>
</reference>
<dbReference type="SMART" id="SM00855">
    <property type="entry name" value="PGAM"/>
    <property type="match status" value="1"/>
</dbReference>
<keyword evidence="7" id="KW-1185">Reference proteome</keyword>
<sequence length="450" mass="47625">MTSFVIEADGGSRGNPGPAGYGAVVKDAVDGQVLVEIAEAIGTQTNNVAEYRGLIAGLRLLLDLAGDGAVVEARMDSKLVIEQMAGRWKIKNEGLRPLALEAAALARRLKVTWQWIPREKNKDADRLANEAMDAAAKGRPWRLGASSEPRSSGGGPDTSSARLSGSSVAESSGSRDAGRSGFPGAGGSSHQAATPGSTTDLGVPAEDLLLFDPADLSRDSSDSPVSPEEKTPAATSPGTGWRGATTVATSLLLLRHGETPLSVERRFSGLGDPELSPNGIAQAEAAAVRLSRKPYNLQAIVSSPLRRARVTAEIVAARAGLEVIVEEGLRETDFGDWEGYTFTEIQRRWPDELAAWLADPSAAPPGGESFGVVAERVEATRDLLLERYEGKTVLVVSHVTPIKMLLRLALLAPLAALYRMHLDLAALSLIEYYADGPAVVKAFNDTSHLH</sequence>
<dbReference type="Pfam" id="PF00300">
    <property type="entry name" value="His_Phos_1"/>
    <property type="match status" value="1"/>
</dbReference>
<dbReference type="GO" id="GO:0016791">
    <property type="term" value="F:phosphatase activity"/>
    <property type="evidence" value="ECO:0007669"/>
    <property type="project" value="TreeGrafter"/>
</dbReference>
<dbReference type="GO" id="GO:0005737">
    <property type="term" value="C:cytoplasm"/>
    <property type="evidence" value="ECO:0007669"/>
    <property type="project" value="TreeGrafter"/>
</dbReference>
<dbReference type="EMBL" id="FZOD01000130">
    <property type="protein sequence ID" value="SNT64692.1"/>
    <property type="molecule type" value="Genomic_DNA"/>
</dbReference>
<dbReference type="PROSITE" id="PS50879">
    <property type="entry name" value="RNASE_H_1"/>
    <property type="match status" value="1"/>
</dbReference>
<feature type="compositionally biased region" description="Basic and acidic residues" evidence="4">
    <location>
        <begin position="215"/>
        <end position="231"/>
    </location>
</feature>
<evidence type="ECO:0000256" key="3">
    <source>
        <dbReference type="PIRSR" id="PIRSR613078-2"/>
    </source>
</evidence>
<dbReference type="Pfam" id="PF13456">
    <property type="entry name" value="RVT_3"/>
    <property type="match status" value="1"/>
</dbReference>
<evidence type="ECO:0000256" key="1">
    <source>
        <dbReference type="PIRSR" id="PIRSR036922-1"/>
    </source>
</evidence>
<feature type="compositionally biased region" description="Polar residues" evidence="4">
    <location>
        <begin position="188"/>
        <end position="200"/>
    </location>
</feature>
<evidence type="ECO:0000256" key="2">
    <source>
        <dbReference type="PIRSR" id="PIRSR613078-1"/>
    </source>
</evidence>
<feature type="active site" description="Proton donor/acceptor; for phosphatase activity" evidence="1">
    <location>
        <position position="331"/>
    </location>
</feature>
<feature type="binding site" evidence="3">
    <location>
        <position position="307"/>
    </location>
    <ligand>
        <name>substrate</name>
    </ligand>
</feature>
<dbReference type="SUPFAM" id="SSF53254">
    <property type="entry name" value="Phosphoglycerate mutase-like"/>
    <property type="match status" value="1"/>
</dbReference>
<evidence type="ECO:0000256" key="4">
    <source>
        <dbReference type="SAM" id="MobiDB-lite"/>
    </source>
</evidence>
<dbReference type="CDD" id="cd07067">
    <property type="entry name" value="HP_PGM_like"/>
    <property type="match status" value="1"/>
</dbReference>
<dbReference type="Gene3D" id="3.40.50.1240">
    <property type="entry name" value="Phosphoglycerate mutase-like"/>
    <property type="match status" value="1"/>
</dbReference>
<organism evidence="6 7">
    <name type="scientific">Streptosporangium subroseum</name>
    <dbReference type="NCBI Taxonomy" id="106412"/>
    <lineage>
        <taxon>Bacteria</taxon>
        <taxon>Bacillati</taxon>
        <taxon>Actinomycetota</taxon>
        <taxon>Actinomycetes</taxon>
        <taxon>Streptosporangiales</taxon>
        <taxon>Streptosporangiaceae</taxon>
        <taxon>Streptosporangium</taxon>
    </lineage>
</organism>
<protein>
    <submittedName>
        <fullName evidence="6">Probable phosphoglycerate mutase</fullName>
    </submittedName>
</protein>
<dbReference type="InterPro" id="IPR014636">
    <property type="entry name" value="RNaseH/PGlycerate_mutase"/>
</dbReference>
<dbReference type="PANTHER" id="PTHR48100">
    <property type="entry name" value="BROAD-SPECIFICITY PHOSPHATASE YOR283W-RELATED"/>
    <property type="match status" value="1"/>
</dbReference>
<feature type="active site" description="Proton donor/acceptor" evidence="2">
    <location>
        <position position="331"/>
    </location>
</feature>
<evidence type="ECO:0000313" key="6">
    <source>
        <dbReference type="EMBL" id="SNT64692.1"/>
    </source>
</evidence>
<evidence type="ECO:0000259" key="5">
    <source>
        <dbReference type="PROSITE" id="PS50879"/>
    </source>
</evidence>
<dbReference type="GO" id="GO:0003676">
    <property type="term" value="F:nucleic acid binding"/>
    <property type="evidence" value="ECO:0007669"/>
    <property type="project" value="InterPro"/>
</dbReference>
<dbReference type="PIRSF" id="PIRSF036922">
    <property type="entry name" value="RNaseH_PGAM"/>
    <property type="match status" value="1"/>
</dbReference>
<dbReference type="InterPro" id="IPR002156">
    <property type="entry name" value="RNaseH_domain"/>
</dbReference>
<dbReference type="InterPro" id="IPR029033">
    <property type="entry name" value="His_PPase_superfam"/>
</dbReference>
<feature type="domain" description="RNase H type-1" evidence="5">
    <location>
        <begin position="1"/>
        <end position="141"/>
    </location>
</feature>
<dbReference type="RefSeq" id="WP_089213880.1">
    <property type="nucleotide sequence ID" value="NZ_FZOD01000130.1"/>
</dbReference>
<dbReference type="PANTHER" id="PTHR48100:SF1">
    <property type="entry name" value="HISTIDINE PHOSPHATASE FAMILY PROTEIN-RELATED"/>
    <property type="match status" value="1"/>
</dbReference>
<dbReference type="Gene3D" id="3.30.420.10">
    <property type="entry name" value="Ribonuclease H-like superfamily/Ribonuclease H"/>
    <property type="match status" value="1"/>
</dbReference>
<dbReference type="InterPro" id="IPR036397">
    <property type="entry name" value="RNaseH_sf"/>
</dbReference>